<comment type="caution">
    <text evidence="1">The sequence shown here is derived from an EMBL/GenBank/DDBJ whole genome shotgun (WGS) entry which is preliminary data.</text>
</comment>
<gene>
    <name evidence="1" type="ORF">DP107_01375</name>
</gene>
<proteinExistence type="predicted"/>
<dbReference type="InterPro" id="IPR055808">
    <property type="entry name" value="DUF7384"/>
</dbReference>
<dbReference type="RefSeq" id="WP_144260336.1">
    <property type="nucleotide sequence ID" value="NZ_QMDX01000001.1"/>
</dbReference>
<dbReference type="Pfam" id="PF24109">
    <property type="entry name" value="DUF7384"/>
    <property type="match status" value="1"/>
</dbReference>
<organism evidence="1 2">
    <name type="scientific">Haloglomus irregulare</name>
    <dbReference type="NCBI Taxonomy" id="2234134"/>
    <lineage>
        <taxon>Archaea</taxon>
        <taxon>Methanobacteriati</taxon>
        <taxon>Methanobacteriota</taxon>
        <taxon>Stenosarchaea group</taxon>
        <taxon>Halobacteria</taxon>
        <taxon>Halobacteriales</taxon>
        <taxon>Natronomonadaceae</taxon>
        <taxon>Haloglomus</taxon>
    </lineage>
</organism>
<dbReference type="InParanoid" id="A0A554NEP6"/>
<keyword evidence="2" id="KW-1185">Reference proteome</keyword>
<reference evidence="1 2" key="1">
    <citation type="submission" date="2018-06" db="EMBL/GenBank/DDBJ databases">
        <title>Natronomonas sp. F16-60 a new haloarchaeon isolated from a solar saltern of Isla Cristina, Huelva, Spain.</title>
        <authorList>
            <person name="Duran-Viseras A."/>
            <person name="Sanchez-Porro C."/>
            <person name="Ventosa A."/>
        </authorList>
    </citation>
    <scope>NUCLEOTIDE SEQUENCE [LARGE SCALE GENOMIC DNA]</scope>
    <source>
        <strain evidence="1 2">F16-60</strain>
    </source>
</reference>
<accession>A0A554NEP6</accession>
<protein>
    <submittedName>
        <fullName evidence="1">Uncharacterized protein</fullName>
    </submittedName>
</protein>
<dbReference type="Proteomes" id="UP000319894">
    <property type="component" value="Unassembled WGS sequence"/>
</dbReference>
<sequence length="177" mass="18098">MSARPSPASVVADADVLAADLLCGGPADADLGSGDDRLDDAAAARTALDALRAHSWTTLVATEPLLDDAAAVVADLADPDLAADWRERVARWATVVEGTADGHPALVAAHAGPAAHVLTLDPSLTSAGAGASLRDHLDASVRHPRAFVQVFDAPALWAAVHDAAPEDYPGPDRDPRA</sequence>
<dbReference type="OrthoDB" id="214734at2157"/>
<dbReference type="AlphaFoldDB" id="A0A554NEP6"/>
<evidence type="ECO:0000313" key="1">
    <source>
        <dbReference type="EMBL" id="TSD15861.1"/>
    </source>
</evidence>
<name>A0A554NEP6_9EURY</name>
<dbReference type="EMBL" id="QMDX01000001">
    <property type="protein sequence ID" value="TSD15861.1"/>
    <property type="molecule type" value="Genomic_DNA"/>
</dbReference>
<evidence type="ECO:0000313" key="2">
    <source>
        <dbReference type="Proteomes" id="UP000319894"/>
    </source>
</evidence>